<sequence length="98" mass="11121">GEIEALGQEYIADKQRWKEAEEQLTYSRNAYMVCHVRAEQDYMKNARAVSKLVGANTSLKKGMAIKYVEGFRSCMEQIKAVFPDLDAEKLSQVGVTKK</sequence>
<evidence type="ECO:0000313" key="1">
    <source>
        <dbReference type="EMBL" id="MCI50713.1"/>
    </source>
</evidence>
<dbReference type="AlphaFoldDB" id="A0A392SPA9"/>
<keyword evidence="2" id="KW-1185">Reference proteome</keyword>
<comment type="caution">
    <text evidence="1">The sequence shown here is derived from an EMBL/GenBank/DDBJ whole genome shotgun (WGS) entry which is preliminary data.</text>
</comment>
<protein>
    <submittedName>
        <fullName evidence="1">Uncharacterized protein</fullName>
    </submittedName>
</protein>
<dbReference type="EMBL" id="LXQA010420719">
    <property type="protein sequence ID" value="MCI50713.1"/>
    <property type="molecule type" value="Genomic_DNA"/>
</dbReference>
<organism evidence="1 2">
    <name type="scientific">Trifolium medium</name>
    <dbReference type="NCBI Taxonomy" id="97028"/>
    <lineage>
        <taxon>Eukaryota</taxon>
        <taxon>Viridiplantae</taxon>
        <taxon>Streptophyta</taxon>
        <taxon>Embryophyta</taxon>
        <taxon>Tracheophyta</taxon>
        <taxon>Spermatophyta</taxon>
        <taxon>Magnoliopsida</taxon>
        <taxon>eudicotyledons</taxon>
        <taxon>Gunneridae</taxon>
        <taxon>Pentapetalae</taxon>
        <taxon>rosids</taxon>
        <taxon>fabids</taxon>
        <taxon>Fabales</taxon>
        <taxon>Fabaceae</taxon>
        <taxon>Papilionoideae</taxon>
        <taxon>50 kb inversion clade</taxon>
        <taxon>NPAAA clade</taxon>
        <taxon>Hologalegina</taxon>
        <taxon>IRL clade</taxon>
        <taxon>Trifolieae</taxon>
        <taxon>Trifolium</taxon>
    </lineage>
</organism>
<reference evidence="1 2" key="1">
    <citation type="journal article" date="2018" name="Front. Plant Sci.">
        <title>Red Clover (Trifolium pratense) and Zigzag Clover (T. medium) - A Picture of Genomic Similarities and Differences.</title>
        <authorList>
            <person name="Dluhosova J."/>
            <person name="Istvanek J."/>
            <person name="Nedelnik J."/>
            <person name="Repkova J."/>
        </authorList>
    </citation>
    <scope>NUCLEOTIDE SEQUENCE [LARGE SCALE GENOMIC DNA]</scope>
    <source>
        <strain evidence="2">cv. 10/8</strain>
        <tissue evidence="1">Leaf</tissue>
    </source>
</reference>
<accession>A0A392SPA9</accession>
<feature type="non-terminal residue" evidence="1">
    <location>
        <position position="1"/>
    </location>
</feature>
<name>A0A392SPA9_9FABA</name>
<proteinExistence type="predicted"/>
<feature type="non-terminal residue" evidence="1">
    <location>
        <position position="98"/>
    </location>
</feature>
<dbReference type="Proteomes" id="UP000265520">
    <property type="component" value="Unassembled WGS sequence"/>
</dbReference>
<evidence type="ECO:0000313" key="2">
    <source>
        <dbReference type="Proteomes" id="UP000265520"/>
    </source>
</evidence>